<keyword evidence="2" id="KW-0418">Kinase</keyword>
<protein>
    <submittedName>
        <fullName evidence="2">Sugar kinase</fullName>
    </submittedName>
</protein>
<dbReference type="EMBL" id="CP022572">
    <property type="protein sequence ID" value="AZU64303.1"/>
    <property type="molecule type" value="Genomic_DNA"/>
</dbReference>
<dbReference type="Proteomes" id="UP000282892">
    <property type="component" value="Chromosome"/>
</dbReference>
<dbReference type="CDD" id="cd24152">
    <property type="entry name" value="ASKHA_NBD_ROK-like"/>
    <property type="match status" value="1"/>
</dbReference>
<dbReference type="STRING" id="1193713.GCA_001636315_01978"/>
<evidence type="ECO:0000313" key="2">
    <source>
        <dbReference type="EMBL" id="AZU64303.1"/>
    </source>
</evidence>
<dbReference type="InterPro" id="IPR000600">
    <property type="entry name" value="ROK"/>
</dbReference>
<dbReference type="SUPFAM" id="SSF53067">
    <property type="entry name" value="Actin-like ATPase domain"/>
    <property type="match status" value="1"/>
</dbReference>
<comment type="similarity">
    <text evidence="1">Belongs to the ROK (NagC/XylR) family.</text>
</comment>
<dbReference type="InterPro" id="IPR043129">
    <property type="entry name" value="ATPase_NBD"/>
</dbReference>
<dbReference type="Pfam" id="PF00480">
    <property type="entry name" value="ROK"/>
    <property type="match status" value="1"/>
</dbReference>
<proteinExistence type="inferred from homology"/>
<accession>A0A3Q9QX76</accession>
<dbReference type="PANTHER" id="PTHR18964">
    <property type="entry name" value="ROK (REPRESSOR, ORF, KINASE) FAMILY"/>
    <property type="match status" value="1"/>
</dbReference>
<evidence type="ECO:0000313" key="3">
    <source>
        <dbReference type="Proteomes" id="UP000282892"/>
    </source>
</evidence>
<sequence>MRTYMVFDIGGTYIKFAVMDEEANKLKSGKIPTPKDGLETFLQTICDIVEEYKDTYELQGIALSSPGAVDVKTGIIGGASAIPYLHGGESMTDLLRERTGLLISIENDANCAALAEGWLGAAKEVDYYICIVIGTGIGGSIVINQSVLRGASLHGGEFGYMIMGGEHDKGKDPLQSTWSLSASTNALVREVERERSMAQGSLDGEAVFRLAEAGDPIAQSVIAQFYKRLAIGIYNLQYALDPEKILIGGGISKRREVIEGINRELSLLKDDISTLHIEVEACQFDNDANLLGALFHFLQAVRKK</sequence>
<gene>
    <name evidence="2" type="ORF">CHR53_25390</name>
</gene>
<evidence type="ECO:0000256" key="1">
    <source>
        <dbReference type="ARBA" id="ARBA00006479"/>
    </source>
</evidence>
<reference evidence="2 3" key="1">
    <citation type="submission" date="2017-07" db="EMBL/GenBank/DDBJ databases">
        <title>The complete genome sequence of Bacillus mesonae strain H20-5, an efficient strain improving plant abiotic stress resistance.</title>
        <authorList>
            <person name="Kim S.Y."/>
            <person name="Song H."/>
            <person name="Sang M.K."/>
            <person name="Weon H.-Y."/>
            <person name="Song J."/>
        </authorList>
    </citation>
    <scope>NUCLEOTIDE SEQUENCE [LARGE SCALE GENOMIC DNA]</scope>
    <source>
        <strain evidence="2 3">H20-5</strain>
    </source>
</reference>
<dbReference type="PANTHER" id="PTHR18964:SF170">
    <property type="entry name" value="SUGAR KINASE"/>
    <property type="match status" value="1"/>
</dbReference>
<dbReference type="GO" id="GO:0016301">
    <property type="term" value="F:kinase activity"/>
    <property type="evidence" value="ECO:0007669"/>
    <property type="project" value="UniProtKB-KW"/>
</dbReference>
<organism evidence="2 3">
    <name type="scientific">Neobacillus mesonae</name>
    <dbReference type="NCBI Taxonomy" id="1193713"/>
    <lineage>
        <taxon>Bacteria</taxon>
        <taxon>Bacillati</taxon>
        <taxon>Bacillota</taxon>
        <taxon>Bacilli</taxon>
        <taxon>Bacillales</taxon>
        <taxon>Bacillaceae</taxon>
        <taxon>Neobacillus</taxon>
    </lineage>
</organism>
<name>A0A3Q9QX76_9BACI</name>
<dbReference type="OrthoDB" id="9795247at2"/>
<dbReference type="KEGG" id="nmk:CHR53_25390"/>
<keyword evidence="3" id="KW-1185">Reference proteome</keyword>
<keyword evidence="2" id="KW-0808">Transferase</keyword>
<dbReference type="AlphaFoldDB" id="A0A3Q9QX76"/>
<dbReference type="Gene3D" id="3.30.420.40">
    <property type="match status" value="2"/>
</dbReference>